<organism evidence="2 3">
    <name type="scientific">Priestia endophytica DSM 13796</name>
    <dbReference type="NCBI Taxonomy" id="1121089"/>
    <lineage>
        <taxon>Bacteria</taxon>
        <taxon>Bacillati</taxon>
        <taxon>Bacillota</taxon>
        <taxon>Bacilli</taxon>
        <taxon>Bacillales</taxon>
        <taxon>Bacillaceae</taxon>
        <taxon>Priestia</taxon>
    </lineage>
</organism>
<dbReference type="PANTHER" id="PTHR46211:SF1">
    <property type="entry name" value="GLYCEROPHOSPHODIESTER PHOSPHODIESTERASE, CYTOPLASMIC"/>
    <property type="match status" value="1"/>
</dbReference>
<gene>
    <name evidence="2" type="ORF">SAMN02745910_00425</name>
</gene>
<dbReference type="CDD" id="cd08563">
    <property type="entry name" value="GDPD_TtGDE_like"/>
    <property type="match status" value="1"/>
</dbReference>
<dbReference type="GeneID" id="93709198"/>
<dbReference type="Pfam" id="PF03009">
    <property type="entry name" value="GDPD"/>
    <property type="match status" value="1"/>
</dbReference>
<sequence>MEIIGHRGAAGTCPENTMVSFQRAIEEGASGIELDVHLSKDGEIIVIHDETVDRTTDGKGYIGELTYKDIRKLNAKYKFKEHNKCMVPSLPEVFEWAKEETFFINIELKNNVIEYPLLEWKVIDLVHQYGLKDRIVFSSFNHNSLARVLSYDSRFETAVLYSHKLFEPWHYAKHLGSDGLHPNSRNVTEVVVKAAHKEGLKVRPYTVNKKEEMLEMKKAGCDAIVTDYPKRAIELLK</sequence>
<dbReference type="InterPro" id="IPR017946">
    <property type="entry name" value="PLC-like_Pdiesterase_TIM-brl"/>
</dbReference>
<dbReference type="RefSeq" id="WP_061801930.1">
    <property type="nucleotide sequence ID" value="NZ_FOXX01000001.1"/>
</dbReference>
<feature type="domain" description="GP-PDE" evidence="1">
    <location>
        <begin position="1"/>
        <end position="236"/>
    </location>
</feature>
<accession>A0A1I5W6T9</accession>
<dbReference type="Proteomes" id="UP000182762">
    <property type="component" value="Unassembled WGS sequence"/>
</dbReference>
<protein>
    <submittedName>
        <fullName evidence="2">Glycerophosphoryl diester phosphodiesterase</fullName>
    </submittedName>
</protein>
<evidence type="ECO:0000259" key="1">
    <source>
        <dbReference type="PROSITE" id="PS51704"/>
    </source>
</evidence>
<dbReference type="PANTHER" id="PTHR46211">
    <property type="entry name" value="GLYCEROPHOSPHORYL DIESTER PHOSPHODIESTERASE"/>
    <property type="match status" value="1"/>
</dbReference>
<name>A0A1I5W6T9_9BACI</name>
<evidence type="ECO:0000313" key="2">
    <source>
        <dbReference type="EMBL" id="SFQ15462.1"/>
    </source>
</evidence>
<dbReference type="PROSITE" id="PS51704">
    <property type="entry name" value="GP_PDE"/>
    <property type="match status" value="1"/>
</dbReference>
<dbReference type="InterPro" id="IPR030395">
    <property type="entry name" value="GP_PDE_dom"/>
</dbReference>
<dbReference type="EMBL" id="FOXX01000001">
    <property type="protein sequence ID" value="SFQ15462.1"/>
    <property type="molecule type" value="Genomic_DNA"/>
</dbReference>
<comment type="caution">
    <text evidence="2">The sequence shown here is derived from an EMBL/GenBank/DDBJ whole genome shotgun (WGS) entry which is preliminary data.</text>
</comment>
<reference evidence="2 3" key="1">
    <citation type="submission" date="2016-10" db="EMBL/GenBank/DDBJ databases">
        <authorList>
            <person name="Varghese N."/>
            <person name="Submissions S."/>
        </authorList>
    </citation>
    <scope>NUCLEOTIDE SEQUENCE [LARGE SCALE GENOMIC DNA]</scope>
    <source>
        <strain evidence="2 3">DSM 13796</strain>
    </source>
</reference>
<keyword evidence="3" id="KW-1185">Reference proteome</keyword>
<dbReference type="SUPFAM" id="SSF51695">
    <property type="entry name" value="PLC-like phosphodiesterases"/>
    <property type="match status" value="1"/>
</dbReference>
<dbReference type="Gene3D" id="3.20.20.190">
    <property type="entry name" value="Phosphatidylinositol (PI) phosphodiesterase"/>
    <property type="match status" value="1"/>
</dbReference>
<evidence type="ECO:0000313" key="3">
    <source>
        <dbReference type="Proteomes" id="UP000182762"/>
    </source>
</evidence>
<proteinExistence type="predicted"/>